<proteinExistence type="predicted"/>
<dbReference type="SUPFAM" id="SSF58104">
    <property type="entry name" value="Methyl-accepting chemotaxis protein (MCP) signaling domain"/>
    <property type="match status" value="2"/>
</dbReference>
<dbReference type="GO" id="GO:0016020">
    <property type="term" value="C:membrane"/>
    <property type="evidence" value="ECO:0007669"/>
    <property type="project" value="InterPro"/>
</dbReference>
<feature type="coiled-coil region" evidence="3">
    <location>
        <begin position="324"/>
        <end position="374"/>
    </location>
</feature>
<keyword evidence="7" id="KW-1185">Reference proteome</keyword>
<name>A0A1I4LAP0_9HYPH</name>
<dbReference type="PANTHER" id="PTHR32089:SF112">
    <property type="entry name" value="LYSOZYME-LIKE PROTEIN-RELATED"/>
    <property type="match status" value="1"/>
</dbReference>
<dbReference type="OrthoDB" id="5292010at2"/>
<dbReference type="GO" id="GO:0007165">
    <property type="term" value="P:signal transduction"/>
    <property type="evidence" value="ECO:0007669"/>
    <property type="project" value="UniProtKB-KW"/>
</dbReference>
<dbReference type="RefSeq" id="WP_092041526.1">
    <property type="nucleotide sequence ID" value="NZ_FOTK01000013.1"/>
</dbReference>
<dbReference type="InterPro" id="IPR004089">
    <property type="entry name" value="MCPsignal_dom"/>
</dbReference>
<accession>A0A1I4LAP0</accession>
<dbReference type="STRING" id="582667.SAMN05192568_101320"/>
<evidence type="ECO:0000256" key="4">
    <source>
        <dbReference type="SAM" id="MobiDB-lite"/>
    </source>
</evidence>
<gene>
    <name evidence="6" type="ORF">SAMN05192568_101320</name>
</gene>
<feature type="region of interest" description="Disordered" evidence="4">
    <location>
        <begin position="1"/>
        <end position="30"/>
    </location>
</feature>
<keyword evidence="1 2" id="KW-0807">Transducer</keyword>
<keyword evidence="3" id="KW-0175">Coiled coil</keyword>
<evidence type="ECO:0000256" key="2">
    <source>
        <dbReference type="PROSITE-ProRule" id="PRU00284"/>
    </source>
</evidence>
<dbReference type="Proteomes" id="UP000199048">
    <property type="component" value="Unassembled WGS sequence"/>
</dbReference>
<evidence type="ECO:0000256" key="3">
    <source>
        <dbReference type="SAM" id="Coils"/>
    </source>
</evidence>
<dbReference type="AlphaFoldDB" id="A0A1I4LAP0"/>
<dbReference type="Gene3D" id="1.10.287.950">
    <property type="entry name" value="Methyl-accepting chemotaxis protein"/>
    <property type="match status" value="2"/>
</dbReference>
<feature type="domain" description="Methyl-accepting transducer" evidence="5">
    <location>
        <begin position="364"/>
        <end position="600"/>
    </location>
</feature>
<organism evidence="6 7">
    <name type="scientific">Methylobacterium pseudosasicola</name>
    <dbReference type="NCBI Taxonomy" id="582667"/>
    <lineage>
        <taxon>Bacteria</taxon>
        <taxon>Pseudomonadati</taxon>
        <taxon>Pseudomonadota</taxon>
        <taxon>Alphaproteobacteria</taxon>
        <taxon>Hyphomicrobiales</taxon>
        <taxon>Methylobacteriaceae</taxon>
        <taxon>Methylobacterium</taxon>
    </lineage>
</organism>
<sequence>MALAKKSAIRSIPAPVAPRDSAPSAATGRSHLVAEAEKRKARTFARQQKAAERIASATAELSSGIAEAAAAAEELRKASEQIGVGAEEAAGAAQETMKAVNQGATLIQAAKENAGASLRKTEALSGLIFETAAQIGASVAAIAKASERQEASVKLVEELDRQASAIGEIVKAVARIADQTNLLALNAAIEAARAGQHGKGFAVVADEVRTLAETSEKSARDIQELVAQIQADVKVAADGISQSAVSARAEVEKGRTVTAQLDRVRTDMAEIIDGCGELARAADESATAATEAQKGAEIIAAAAEEQSAACQEAGKMVEQQTTALSQSEDAAQELSGLAEELKNSTNIGKSAEEVASAAEELSSAVEEINRAAAQVTIALDQITKGAQQQSAATQQSSAAIAQIERRAQVTQTLAGTAVEKAQGIADLLVENKSLVDGMIEGLEQSVEAGRVSRDQIASLEQVSRRIDKIVDAITTVSIQTNMLAVNGSVEAARAGEFGKGFAVVSTDIRNLARDSAENAERIKDTVKTIQDTIVFVRGDLQEIAESAVVEVEKSGAISRNLDTVTKDMAEVLSGNREILTGTEGIVRMVREVQTAIEQVAAAAQQAARTSAEAGTAAAEQGKGAEQLAAAIEEIASLADELQAA</sequence>
<evidence type="ECO:0000313" key="6">
    <source>
        <dbReference type="EMBL" id="SFL87991.1"/>
    </source>
</evidence>
<protein>
    <submittedName>
        <fullName evidence="6">Methyl-accepting chemotaxis protein</fullName>
    </submittedName>
</protein>
<dbReference type="EMBL" id="FOTK01000013">
    <property type="protein sequence ID" value="SFL87991.1"/>
    <property type="molecule type" value="Genomic_DNA"/>
</dbReference>
<dbReference type="PROSITE" id="PS50111">
    <property type="entry name" value="CHEMOTAXIS_TRANSDUC_2"/>
    <property type="match status" value="2"/>
</dbReference>
<dbReference type="SMART" id="SM00283">
    <property type="entry name" value="MA"/>
    <property type="match status" value="2"/>
</dbReference>
<evidence type="ECO:0000313" key="7">
    <source>
        <dbReference type="Proteomes" id="UP000199048"/>
    </source>
</evidence>
<reference evidence="7" key="1">
    <citation type="submission" date="2016-10" db="EMBL/GenBank/DDBJ databases">
        <authorList>
            <person name="Varghese N."/>
            <person name="Submissions S."/>
        </authorList>
    </citation>
    <scope>NUCLEOTIDE SEQUENCE [LARGE SCALE GENOMIC DNA]</scope>
    <source>
        <strain evidence="7">BL36</strain>
    </source>
</reference>
<evidence type="ECO:0000256" key="1">
    <source>
        <dbReference type="ARBA" id="ARBA00023224"/>
    </source>
</evidence>
<dbReference type="Pfam" id="PF00015">
    <property type="entry name" value="MCPsignal"/>
    <property type="match status" value="2"/>
</dbReference>
<evidence type="ECO:0000259" key="5">
    <source>
        <dbReference type="PROSITE" id="PS50111"/>
    </source>
</evidence>
<feature type="domain" description="Methyl-accepting transducer" evidence="5">
    <location>
        <begin position="64"/>
        <end position="300"/>
    </location>
</feature>
<dbReference type="PANTHER" id="PTHR32089">
    <property type="entry name" value="METHYL-ACCEPTING CHEMOTAXIS PROTEIN MCPB"/>
    <property type="match status" value="1"/>
</dbReference>